<dbReference type="PANTHER" id="PTHR13257:SF0">
    <property type="entry name" value="NUCLEAR PORE COMPLEX PROTEIN NUP88"/>
    <property type="match status" value="1"/>
</dbReference>
<dbReference type="InParanoid" id="S8FX01"/>
<dbReference type="GO" id="GO:0005643">
    <property type="term" value="C:nuclear pore"/>
    <property type="evidence" value="ECO:0007669"/>
    <property type="project" value="UniProtKB-SubCell"/>
</dbReference>
<evidence type="ECO:0000256" key="1">
    <source>
        <dbReference type="ARBA" id="ARBA00004567"/>
    </source>
</evidence>
<dbReference type="InterPro" id="IPR019321">
    <property type="entry name" value="Nucleoporin_Nup88"/>
</dbReference>
<sequence length="864" mass="95151">MDKDKEPDWNALLKDHPIFSLPKSLPSTSGLRDESSLHLSLSSLSKLKDADTDSLDDGPAPSGRRQVMVIKDSELVVAAGSELRMTTLADTKFGRATPKSYKILNTPNVKFDIHQMALSPHGKLLAVAGAFQVAVVVLPRAGFTKSVPTTVDCKSLQVGQVHHAADSSAPISKIEWHPWGDGGTTLMVMTVDGKLREYDISVDPEEPQQVLSFVPDKKKNSYLAEEGSEREVASFTFGKGKADWGPLTVYAIMRSGDIYAICPYMPQNASIPSAYVHALECFVAAKQEFLSQSQSEGSSSRNMAHLYDFQHRYVTALLKQLPPGTVYPAISRPVPMHPPRSTKSPPVRQGPFLLQPSPRTIDGSEGGDATDIAYVAFGSDVEEGVEGETERLGLVLAVFQDGRVDVYLDVEKVEARWAHKERPDSGLPMLAVYETIDLGIVSMLQKGSTPGSEGLLNLIEGNHPVLYADPINQDTVYVHHAFGIHALQFESLLRSLAIALRDDSSDKGGTPLDESLQKTKGTDVQPLLSTLDIQSRSSSPIIGVSVPNDVYLTYSIFTLTAARRLTVFPLSLRSETPYIPPSDFAALAITAKTPSPSPKLPPPPTSGPWAEPDNLLYSEQYTIPEIFSNPTGLPTYARVSLPPNASAALVVTPETLRYLGKAVEQVTSLIRDVVRGHRVAETRAQLQLHEMTRQRQRMSIIVERVAKLRGEKHERTKKKIEALRTGQKAIMARADAVLQSMVQKASPELSENESKWFGELRRMKAEVVGVGKYDDRSLAARLKLLSKEVDRLLPRLREMKEVEQRRQQILPADSLGATQAAELRQRSNEERRRIEKLRKELTQLASKLDMTLEPPPALKEPTNA</sequence>
<evidence type="ECO:0000256" key="7">
    <source>
        <dbReference type="ARBA" id="ARBA00023242"/>
    </source>
</evidence>
<keyword evidence="8" id="KW-0175">Coiled coil</keyword>
<dbReference type="FunCoup" id="S8FX01">
    <property type="interactions" value="18"/>
</dbReference>
<evidence type="ECO:0000256" key="5">
    <source>
        <dbReference type="ARBA" id="ARBA00023010"/>
    </source>
</evidence>
<dbReference type="GO" id="GO:0006406">
    <property type="term" value="P:mRNA export from nucleus"/>
    <property type="evidence" value="ECO:0007669"/>
    <property type="project" value="TreeGrafter"/>
</dbReference>
<reference evidence="9 10" key="1">
    <citation type="journal article" date="2012" name="Science">
        <title>The Paleozoic origin of enzymatic lignin decomposition reconstructed from 31 fungal genomes.</title>
        <authorList>
            <person name="Floudas D."/>
            <person name="Binder M."/>
            <person name="Riley R."/>
            <person name="Barry K."/>
            <person name="Blanchette R.A."/>
            <person name="Henrissat B."/>
            <person name="Martinez A.T."/>
            <person name="Otillar R."/>
            <person name="Spatafora J.W."/>
            <person name="Yadav J.S."/>
            <person name="Aerts A."/>
            <person name="Benoit I."/>
            <person name="Boyd A."/>
            <person name="Carlson A."/>
            <person name="Copeland A."/>
            <person name="Coutinho P.M."/>
            <person name="de Vries R.P."/>
            <person name="Ferreira P."/>
            <person name="Findley K."/>
            <person name="Foster B."/>
            <person name="Gaskell J."/>
            <person name="Glotzer D."/>
            <person name="Gorecki P."/>
            <person name="Heitman J."/>
            <person name="Hesse C."/>
            <person name="Hori C."/>
            <person name="Igarashi K."/>
            <person name="Jurgens J.A."/>
            <person name="Kallen N."/>
            <person name="Kersten P."/>
            <person name="Kohler A."/>
            <person name="Kuees U."/>
            <person name="Kumar T.K.A."/>
            <person name="Kuo A."/>
            <person name="LaButti K."/>
            <person name="Larrondo L.F."/>
            <person name="Lindquist E."/>
            <person name="Ling A."/>
            <person name="Lombard V."/>
            <person name="Lucas S."/>
            <person name="Lundell T."/>
            <person name="Martin R."/>
            <person name="McLaughlin D.J."/>
            <person name="Morgenstern I."/>
            <person name="Morin E."/>
            <person name="Murat C."/>
            <person name="Nagy L.G."/>
            <person name="Nolan M."/>
            <person name="Ohm R.A."/>
            <person name="Patyshakuliyeva A."/>
            <person name="Rokas A."/>
            <person name="Ruiz-Duenas F.J."/>
            <person name="Sabat G."/>
            <person name="Salamov A."/>
            <person name="Samejima M."/>
            <person name="Schmutz J."/>
            <person name="Slot J.C."/>
            <person name="St John F."/>
            <person name="Stenlid J."/>
            <person name="Sun H."/>
            <person name="Sun S."/>
            <person name="Syed K."/>
            <person name="Tsang A."/>
            <person name="Wiebenga A."/>
            <person name="Young D."/>
            <person name="Pisabarro A."/>
            <person name="Eastwood D.C."/>
            <person name="Martin F."/>
            <person name="Cullen D."/>
            <person name="Grigoriev I.V."/>
            <person name="Hibbett D.S."/>
        </authorList>
    </citation>
    <scope>NUCLEOTIDE SEQUENCE</scope>
    <source>
        <strain evidence="10">FP-58527</strain>
    </source>
</reference>
<name>S8FX01_FOMSC</name>
<dbReference type="InterPro" id="IPR036322">
    <property type="entry name" value="WD40_repeat_dom_sf"/>
</dbReference>
<proteinExistence type="predicted"/>
<dbReference type="PANTHER" id="PTHR13257">
    <property type="entry name" value="NUCLEOPORIN NUP84-RELATED"/>
    <property type="match status" value="1"/>
</dbReference>
<comment type="subcellular location">
    <subcellularLocation>
        <location evidence="1">Nucleus</location>
        <location evidence="1">Nuclear pore complex</location>
    </subcellularLocation>
</comment>
<dbReference type="EMBL" id="KE504133">
    <property type="protein sequence ID" value="EPT02770.1"/>
    <property type="molecule type" value="Genomic_DNA"/>
</dbReference>
<dbReference type="AlphaFoldDB" id="S8FX01"/>
<accession>S8FX01</accession>
<keyword evidence="6" id="KW-0906">Nuclear pore complex</keyword>
<dbReference type="GO" id="GO:0006606">
    <property type="term" value="P:protein import into nucleus"/>
    <property type="evidence" value="ECO:0007669"/>
    <property type="project" value="TreeGrafter"/>
</dbReference>
<evidence type="ECO:0000313" key="10">
    <source>
        <dbReference type="Proteomes" id="UP000015241"/>
    </source>
</evidence>
<keyword evidence="5" id="KW-0811">Translocation</keyword>
<keyword evidence="3" id="KW-0509">mRNA transport</keyword>
<dbReference type="HOGENOM" id="CLU_006117_0_0_1"/>
<gene>
    <name evidence="9" type="ORF">FOMPIDRAFT_1059050</name>
</gene>
<feature type="coiled-coil region" evidence="8">
    <location>
        <begin position="820"/>
        <end position="847"/>
    </location>
</feature>
<dbReference type="GO" id="GO:0017056">
    <property type="term" value="F:structural constituent of nuclear pore"/>
    <property type="evidence" value="ECO:0007669"/>
    <property type="project" value="InterPro"/>
</dbReference>
<keyword evidence="7" id="KW-0539">Nucleus</keyword>
<dbReference type="eggNOG" id="ENOG502QUNM">
    <property type="taxonomic scope" value="Eukaryota"/>
</dbReference>
<evidence type="ECO:0000256" key="2">
    <source>
        <dbReference type="ARBA" id="ARBA00022448"/>
    </source>
</evidence>
<keyword evidence="4" id="KW-0653">Protein transport</keyword>
<evidence type="ECO:0000256" key="3">
    <source>
        <dbReference type="ARBA" id="ARBA00022816"/>
    </source>
</evidence>
<dbReference type="InterPro" id="IPR037700">
    <property type="entry name" value="NUP88/NUP82"/>
</dbReference>
<dbReference type="STRING" id="743788.S8FX01"/>
<keyword evidence="10" id="KW-1185">Reference proteome</keyword>
<organism evidence="9 10">
    <name type="scientific">Fomitopsis schrenkii</name>
    <name type="common">Brown rot fungus</name>
    <dbReference type="NCBI Taxonomy" id="2126942"/>
    <lineage>
        <taxon>Eukaryota</taxon>
        <taxon>Fungi</taxon>
        <taxon>Dikarya</taxon>
        <taxon>Basidiomycota</taxon>
        <taxon>Agaricomycotina</taxon>
        <taxon>Agaricomycetes</taxon>
        <taxon>Polyporales</taxon>
        <taxon>Fomitopsis</taxon>
    </lineage>
</organism>
<dbReference type="GO" id="GO:0000056">
    <property type="term" value="P:ribosomal small subunit export from nucleus"/>
    <property type="evidence" value="ECO:0007669"/>
    <property type="project" value="InterPro"/>
</dbReference>
<dbReference type="Proteomes" id="UP000015241">
    <property type="component" value="Unassembled WGS sequence"/>
</dbReference>
<evidence type="ECO:0000256" key="8">
    <source>
        <dbReference type="SAM" id="Coils"/>
    </source>
</evidence>
<dbReference type="GO" id="GO:0000055">
    <property type="term" value="P:ribosomal large subunit export from nucleus"/>
    <property type="evidence" value="ECO:0007669"/>
    <property type="project" value="InterPro"/>
</dbReference>
<dbReference type="OrthoDB" id="341482at2759"/>
<protein>
    <submittedName>
        <fullName evidence="9">Uncharacterized protein</fullName>
    </submittedName>
</protein>
<dbReference type="Pfam" id="PF10168">
    <property type="entry name" value="Nup88"/>
    <property type="match status" value="1"/>
</dbReference>
<evidence type="ECO:0000256" key="4">
    <source>
        <dbReference type="ARBA" id="ARBA00022927"/>
    </source>
</evidence>
<dbReference type="SUPFAM" id="SSF50978">
    <property type="entry name" value="WD40 repeat-like"/>
    <property type="match status" value="1"/>
</dbReference>
<evidence type="ECO:0000256" key="6">
    <source>
        <dbReference type="ARBA" id="ARBA00023132"/>
    </source>
</evidence>
<keyword evidence="2" id="KW-0813">Transport</keyword>
<evidence type="ECO:0000313" key="9">
    <source>
        <dbReference type="EMBL" id="EPT02770.1"/>
    </source>
</evidence>